<keyword evidence="2 3" id="KW-0378">Hydrolase</keyword>
<organism evidence="5 6">
    <name type="scientific">Candidatus Scybalocola faecigallinarum</name>
    <dbReference type="NCBI Taxonomy" id="2840941"/>
    <lineage>
        <taxon>Bacteria</taxon>
        <taxon>Bacillati</taxon>
        <taxon>Bacillota</taxon>
        <taxon>Clostridia</taxon>
        <taxon>Lachnospirales</taxon>
        <taxon>Lachnospiraceae</taxon>
        <taxon>Lachnospiraceae incertae sedis</taxon>
        <taxon>Candidatus Scybalocola (ex Gilroy et al. 2021)</taxon>
    </lineage>
</organism>
<dbReference type="InterPro" id="IPR019826">
    <property type="entry name" value="Carboxylesterase_B_AS"/>
</dbReference>
<feature type="domain" description="Carboxylesterase type B" evidence="4">
    <location>
        <begin position="5"/>
        <end position="511"/>
    </location>
</feature>
<evidence type="ECO:0000259" key="4">
    <source>
        <dbReference type="Pfam" id="PF00135"/>
    </source>
</evidence>
<dbReference type="AlphaFoldDB" id="A0A9D1F5Z7"/>
<protein>
    <recommendedName>
        <fullName evidence="3">Carboxylic ester hydrolase</fullName>
        <ecNumber evidence="3">3.1.1.-</ecNumber>
    </recommendedName>
</protein>
<comment type="caution">
    <text evidence="5">The sequence shown here is derived from an EMBL/GenBank/DDBJ whole genome shotgun (WGS) entry which is preliminary data.</text>
</comment>
<dbReference type="Pfam" id="PF00135">
    <property type="entry name" value="COesterase"/>
    <property type="match status" value="1"/>
</dbReference>
<gene>
    <name evidence="5" type="ORF">IAB46_09640</name>
</gene>
<evidence type="ECO:0000256" key="2">
    <source>
        <dbReference type="ARBA" id="ARBA00022801"/>
    </source>
</evidence>
<comment type="similarity">
    <text evidence="1 3">Belongs to the type-B carboxylesterase/lipase family.</text>
</comment>
<proteinExistence type="inferred from homology"/>
<dbReference type="InterPro" id="IPR002018">
    <property type="entry name" value="CarbesteraseB"/>
</dbReference>
<dbReference type="EMBL" id="DVIT01000034">
    <property type="protein sequence ID" value="HIS47792.1"/>
    <property type="molecule type" value="Genomic_DNA"/>
</dbReference>
<dbReference type="SUPFAM" id="SSF53474">
    <property type="entry name" value="alpha/beta-Hydrolases"/>
    <property type="match status" value="1"/>
</dbReference>
<dbReference type="GO" id="GO:0016787">
    <property type="term" value="F:hydrolase activity"/>
    <property type="evidence" value="ECO:0007669"/>
    <property type="project" value="UniProtKB-KW"/>
</dbReference>
<evidence type="ECO:0000313" key="6">
    <source>
        <dbReference type="Proteomes" id="UP000823927"/>
    </source>
</evidence>
<reference evidence="5" key="2">
    <citation type="journal article" date="2021" name="PeerJ">
        <title>Extensive microbial diversity within the chicken gut microbiome revealed by metagenomics and culture.</title>
        <authorList>
            <person name="Gilroy R."/>
            <person name="Ravi A."/>
            <person name="Getino M."/>
            <person name="Pursley I."/>
            <person name="Horton D.L."/>
            <person name="Alikhan N.F."/>
            <person name="Baker D."/>
            <person name="Gharbi K."/>
            <person name="Hall N."/>
            <person name="Watson M."/>
            <person name="Adriaenssens E.M."/>
            <person name="Foster-Nyarko E."/>
            <person name="Jarju S."/>
            <person name="Secka A."/>
            <person name="Antonio M."/>
            <person name="Oren A."/>
            <person name="Chaudhuri R.R."/>
            <person name="La Ragione R."/>
            <person name="Hildebrand F."/>
            <person name="Pallen M.J."/>
        </authorList>
    </citation>
    <scope>NUCLEOTIDE SEQUENCE</scope>
    <source>
        <strain evidence="5">CHK178-757</strain>
    </source>
</reference>
<sequence length="544" mass="60694">MGIGIVQTKYGKLQGVEVTEGKYAGITYFKGVRYAASAEGENRFKPPVDQEPWEGVKVCDTYPKRAMQPSMGGLAEEPYQSDFYYDGFPEVSEDCLFINITTGAQSADEKRPVFMWFHGGGLGGGHSFENEFENSELARKGIVVVTVGQRLNVFGYLALPQLSKEQGGISGNYGLMDEIKALDWVYENIAAFGGDPENITVGGQSGGTAKSGALAGSPKQKGRVKRVINQSNLNWVGRDYNTMEEAEKLGVEFLKSKGIDPDISVEELRKLPAEVFYSGKLGPMDMAIGAMVADGVNLMYKDLYKNINEFACDCDYISGGNFGESNMLKTFSLGASAPVTQEQYYALAKEQLGDLYEKYEFEKNFPCTPENADHMSRWYAALGLTAFGGEIINRFYGAFRKEKGMKGKTWSYLFSHVPPCHPEEKGTARDSEKLLAWHSSELWYTFASLRKSEDGKNNVPPARPWTDYDVQLADQMSSYWANFMKTGDPNGEGLPYWPQSDENYGWIELGDEIIGHTGKDSLLDQMLYEHMMRREDIKKVLEDS</sequence>
<dbReference type="Gene3D" id="3.40.50.1820">
    <property type="entry name" value="alpha/beta hydrolase"/>
    <property type="match status" value="1"/>
</dbReference>
<dbReference type="PROSITE" id="PS00122">
    <property type="entry name" value="CARBOXYLESTERASE_B_1"/>
    <property type="match status" value="1"/>
</dbReference>
<evidence type="ECO:0000256" key="1">
    <source>
        <dbReference type="ARBA" id="ARBA00005964"/>
    </source>
</evidence>
<dbReference type="Proteomes" id="UP000823927">
    <property type="component" value="Unassembled WGS sequence"/>
</dbReference>
<accession>A0A9D1F5Z7</accession>
<evidence type="ECO:0000256" key="3">
    <source>
        <dbReference type="RuleBase" id="RU361235"/>
    </source>
</evidence>
<dbReference type="EC" id="3.1.1.-" evidence="3"/>
<name>A0A9D1F5Z7_9FIRM</name>
<evidence type="ECO:0000313" key="5">
    <source>
        <dbReference type="EMBL" id="HIS47792.1"/>
    </source>
</evidence>
<dbReference type="PANTHER" id="PTHR43142">
    <property type="entry name" value="CARBOXYLIC ESTER HYDROLASE"/>
    <property type="match status" value="1"/>
</dbReference>
<dbReference type="PANTHER" id="PTHR43142:SF1">
    <property type="entry name" value="CARBOXYLIC ESTER HYDROLASE"/>
    <property type="match status" value="1"/>
</dbReference>
<dbReference type="InterPro" id="IPR029058">
    <property type="entry name" value="AB_hydrolase_fold"/>
</dbReference>
<reference evidence="5" key="1">
    <citation type="submission" date="2020-10" db="EMBL/GenBank/DDBJ databases">
        <authorList>
            <person name="Gilroy R."/>
        </authorList>
    </citation>
    <scope>NUCLEOTIDE SEQUENCE</scope>
    <source>
        <strain evidence="5">CHK178-757</strain>
    </source>
</reference>